<comment type="caution">
    <text evidence="1">The sequence shown here is derived from an EMBL/GenBank/DDBJ whole genome shotgun (WGS) entry which is preliminary data.</text>
</comment>
<reference evidence="1" key="1">
    <citation type="journal article" date="2015" name="Nature">
        <title>Complex archaea that bridge the gap between prokaryotes and eukaryotes.</title>
        <authorList>
            <person name="Spang A."/>
            <person name="Saw J.H."/>
            <person name="Jorgensen S.L."/>
            <person name="Zaremba-Niedzwiedzka K."/>
            <person name="Martijn J."/>
            <person name="Lind A.E."/>
            <person name="van Eijk R."/>
            <person name="Schleper C."/>
            <person name="Guy L."/>
            <person name="Ettema T.J."/>
        </authorList>
    </citation>
    <scope>NUCLEOTIDE SEQUENCE</scope>
</reference>
<organism evidence="1">
    <name type="scientific">marine sediment metagenome</name>
    <dbReference type="NCBI Taxonomy" id="412755"/>
    <lineage>
        <taxon>unclassified sequences</taxon>
        <taxon>metagenomes</taxon>
        <taxon>ecological metagenomes</taxon>
    </lineage>
</organism>
<gene>
    <name evidence="1" type="ORF">LCGC14_2434150</name>
</gene>
<name>A0A0F9DXZ3_9ZZZZ</name>
<dbReference type="AlphaFoldDB" id="A0A0F9DXZ3"/>
<dbReference type="EMBL" id="LAZR01037301">
    <property type="protein sequence ID" value="KKL22566.1"/>
    <property type="molecule type" value="Genomic_DNA"/>
</dbReference>
<sequence>MTVELQEFCDQAVESTWSQPYFMYYGGADRETDAFTFSRTRDSDILDISNFDVIYQDLEKRFPDDVWIERASHFLCGWVDYVVVRMLDGSGEPTEAASAVLEWGDTLEQYPVADDSAYSEAEYDAKLETLKWSFGCNFDEAGDVLEWMHNNGTPGEDDFGDDFWPEQSDVDLALLDLGLRMSCRDCGDVLEPDEVTERRGVCRLCTYGYRIKSWFRGFQYRLKTESFLRQRARFGITRY</sequence>
<accession>A0A0F9DXZ3</accession>
<proteinExistence type="predicted"/>
<evidence type="ECO:0000313" key="1">
    <source>
        <dbReference type="EMBL" id="KKL22566.1"/>
    </source>
</evidence>
<protein>
    <submittedName>
        <fullName evidence="1">Uncharacterized protein</fullName>
    </submittedName>
</protein>